<dbReference type="Pfam" id="PF00107">
    <property type="entry name" value="ADH_zinc_N"/>
    <property type="match status" value="1"/>
</dbReference>
<dbReference type="PANTHER" id="PTHR44154">
    <property type="entry name" value="QUINONE OXIDOREDUCTASE"/>
    <property type="match status" value="1"/>
</dbReference>
<dbReference type="SMART" id="SM00829">
    <property type="entry name" value="PKS_ER"/>
    <property type="match status" value="1"/>
</dbReference>
<dbReference type="EC" id="1.-.-.-" evidence="3"/>
<protein>
    <submittedName>
        <fullName evidence="3">NADP-dependent oxidoreductase</fullName>
        <ecNumber evidence="3">1.-.-.-</ecNumber>
    </submittedName>
</protein>
<dbReference type="Proteomes" id="UP001291912">
    <property type="component" value="Unassembled WGS sequence"/>
</dbReference>
<evidence type="ECO:0000259" key="2">
    <source>
        <dbReference type="SMART" id="SM00829"/>
    </source>
</evidence>
<dbReference type="GO" id="GO:0016491">
    <property type="term" value="F:oxidoreductase activity"/>
    <property type="evidence" value="ECO:0007669"/>
    <property type="project" value="UniProtKB-KW"/>
</dbReference>
<dbReference type="Gene3D" id="3.90.180.10">
    <property type="entry name" value="Medium-chain alcohol dehydrogenases, catalytic domain"/>
    <property type="match status" value="1"/>
</dbReference>
<reference evidence="3 4" key="1">
    <citation type="submission" date="2023-10" db="EMBL/GenBank/DDBJ databases">
        <title>Microbacterium xanthum sp. nov., isolated from seaweed.</title>
        <authorList>
            <person name="Lee S.D."/>
        </authorList>
    </citation>
    <scope>NUCLEOTIDE SEQUENCE [LARGE SCALE GENOMIC DNA]</scope>
    <source>
        <strain evidence="3 4">KCTC 19124</strain>
    </source>
</reference>
<dbReference type="InterPro" id="IPR013154">
    <property type="entry name" value="ADH-like_N"/>
</dbReference>
<keyword evidence="1" id="KW-0521">NADP</keyword>
<accession>A0ABU5N6U1</accession>
<proteinExistence type="predicted"/>
<evidence type="ECO:0000256" key="1">
    <source>
        <dbReference type="ARBA" id="ARBA00022857"/>
    </source>
</evidence>
<dbReference type="InterPro" id="IPR013149">
    <property type="entry name" value="ADH-like_C"/>
</dbReference>
<dbReference type="CDD" id="cd05289">
    <property type="entry name" value="MDR_like_2"/>
    <property type="match status" value="1"/>
</dbReference>
<comment type="caution">
    <text evidence="3">The sequence shown here is derived from an EMBL/GenBank/DDBJ whole genome shotgun (WGS) entry which is preliminary data.</text>
</comment>
<dbReference type="RefSeq" id="WP_194424302.1">
    <property type="nucleotide sequence ID" value="NZ_BAAAPT010000002.1"/>
</dbReference>
<dbReference type="InterPro" id="IPR011032">
    <property type="entry name" value="GroES-like_sf"/>
</dbReference>
<sequence>MSHAVVHRRIGGPDVLEYVEAEPARPASGEVLIRVDAAGVNPIDAKLRSGIRPSPPLEGPRRVGADGAGTILEVGEAVEGLRTGMPVVVTGAQGLYADMATVPAAAVTPRPHTVDAATGASIGIPASTAYQALRSLSVGPGDRLLVHGGSGAVGQAVIQFASAWGAEVIATTSSRRADRVRELGATPVPYGEGLTDRVRTLSRSIDAALDCAGTDEAIQTSIEVVSDRSRVATLVRGADAPGFGIQAYAGGAPYGLSEQQQAWRREAVPVTLALIAAGAFRVEKGPAYPLRDAVRAHEELERGTDGKILLLPAQS</sequence>
<name>A0ABU5N6U1_9MICO</name>
<keyword evidence="4" id="KW-1185">Reference proteome</keyword>
<dbReference type="EMBL" id="JAWJYN010000002">
    <property type="protein sequence ID" value="MDZ8161775.1"/>
    <property type="molecule type" value="Genomic_DNA"/>
</dbReference>
<gene>
    <name evidence="3" type="ORF">R2Q92_07960</name>
</gene>
<evidence type="ECO:0000313" key="3">
    <source>
        <dbReference type="EMBL" id="MDZ8161775.1"/>
    </source>
</evidence>
<dbReference type="InterPro" id="IPR036291">
    <property type="entry name" value="NAD(P)-bd_dom_sf"/>
</dbReference>
<dbReference type="SUPFAM" id="SSF51735">
    <property type="entry name" value="NAD(P)-binding Rossmann-fold domains"/>
    <property type="match status" value="1"/>
</dbReference>
<organism evidence="3 4">
    <name type="scientific">Microbacterium aquimaris</name>
    <dbReference type="NCBI Taxonomy" id="459816"/>
    <lineage>
        <taxon>Bacteria</taxon>
        <taxon>Bacillati</taxon>
        <taxon>Actinomycetota</taxon>
        <taxon>Actinomycetes</taxon>
        <taxon>Micrococcales</taxon>
        <taxon>Microbacteriaceae</taxon>
        <taxon>Microbacterium</taxon>
    </lineage>
</organism>
<feature type="domain" description="Enoyl reductase (ER)" evidence="2">
    <location>
        <begin position="11"/>
        <end position="310"/>
    </location>
</feature>
<dbReference type="Gene3D" id="3.40.50.720">
    <property type="entry name" value="NAD(P)-binding Rossmann-like Domain"/>
    <property type="match status" value="1"/>
</dbReference>
<keyword evidence="3" id="KW-0560">Oxidoreductase</keyword>
<dbReference type="InterPro" id="IPR020843">
    <property type="entry name" value="ER"/>
</dbReference>
<dbReference type="Pfam" id="PF08240">
    <property type="entry name" value="ADH_N"/>
    <property type="match status" value="1"/>
</dbReference>
<dbReference type="PANTHER" id="PTHR44154:SF1">
    <property type="entry name" value="QUINONE OXIDOREDUCTASE"/>
    <property type="match status" value="1"/>
</dbReference>
<dbReference type="SUPFAM" id="SSF50129">
    <property type="entry name" value="GroES-like"/>
    <property type="match status" value="1"/>
</dbReference>
<evidence type="ECO:0000313" key="4">
    <source>
        <dbReference type="Proteomes" id="UP001291912"/>
    </source>
</evidence>
<dbReference type="InterPro" id="IPR051603">
    <property type="entry name" value="Zinc-ADH_QOR/CCCR"/>
</dbReference>